<dbReference type="GO" id="GO:0005739">
    <property type="term" value="C:mitochondrion"/>
    <property type="evidence" value="ECO:0007669"/>
    <property type="project" value="TreeGrafter"/>
</dbReference>
<dbReference type="EMBL" id="CVQI01024558">
    <property type="protein sequence ID" value="CRK32392.1"/>
    <property type="molecule type" value="Genomic_DNA"/>
</dbReference>
<protein>
    <recommendedName>
        <fullName evidence="5">5-formyltetrahydrofolate cyclo-ligase</fullName>
        <ecNumber evidence="5">6.3.3.2</ecNumber>
    </recommendedName>
</protein>
<accession>A0A0G4MDS9</accession>
<dbReference type="InterPro" id="IPR037171">
    <property type="entry name" value="NagB/RpiA_transferase-like"/>
</dbReference>
<evidence type="ECO:0000256" key="5">
    <source>
        <dbReference type="ARBA" id="ARBA00038966"/>
    </source>
</evidence>
<proteinExistence type="inferred from homology"/>
<dbReference type="EC" id="6.3.3.2" evidence="5"/>
<evidence type="ECO:0000256" key="3">
    <source>
        <dbReference type="ARBA" id="ARBA00022840"/>
    </source>
</evidence>
<comment type="catalytic activity">
    <reaction evidence="4">
        <text>(6S)-5-formyl-5,6,7,8-tetrahydrofolate + ATP = (6R)-5,10-methenyltetrahydrofolate + ADP + phosphate</text>
        <dbReference type="Rhea" id="RHEA:10488"/>
        <dbReference type="ChEBI" id="CHEBI:30616"/>
        <dbReference type="ChEBI" id="CHEBI:43474"/>
        <dbReference type="ChEBI" id="CHEBI:57455"/>
        <dbReference type="ChEBI" id="CHEBI:57457"/>
        <dbReference type="ChEBI" id="CHEBI:456216"/>
        <dbReference type="EC" id="6.3.3.2"/>
    </reaction>
</comment>
<dbReference type="SUPFAM" id="SSF100950">
    <property type="entry name" value="NagB/RpiA/CoA transferase-like"/>
    <property type="match status" value="1"/>
</dbReference>
<evidence type="ECO:0000313" key="7">
    <source>
        <dbReference type="Proteomes" id="UP000045706"/>
    </source>
</evidence>
<keyword evidence="2" id="KW-0547">Nucleotide-binding</keyword>
<dbReference type="PANTHER" id="PTHR23407">
    <property type="entry name" value="ATPASE INHIBITOR/5-FORMYLTETRAHYDROFOLATE CYCLO-LIGASE"/>
    <property type="match status" value="1"/>
</dbReference>
<dbReference type="Gene3D" id="3.40.50.10420">
    <property type="entry name" value="NagB/RpiA/CoA transferase-like"/>
    <property type="match status" value="1"/>
</dbReference>
<evidence type="ECO:0000256" key="1">
    <source>
        <dbReference type="ARBA" id="ARBA00010638"/>
    </source>
</evidence>
<name>A0A0G4MDS9_VERLO</name>
<organism evidence="6 7">
    <name type="scientific">Verticillium longisporum</name>
    <name type="common">Verticillium dahliae var. longisporum</name>
    <dbReference type="NCBI Taxonomy" id="100787"/>
    <lineage>
        <taxon>Eukaryota</taxon>
        <taxon>Fungi</taxon>
        <taxon>Dikarya</taxon>
        <taxon>Ascomycota</taxon>
        <taxon>Pezizomycotina</taxon>
        <taxon>Sordariomycetes</taxon>
        <taxon>Hypocreomycetidae</taxon>
        <taxon>Glomerellales</taxon>
        <taxon>Plectosphaerellaceae</taxon>
        <taxon>Verticillium</taxon>
    </lineage>
</organism>
<dbReference type="Pfam" id="PF01812">
    <property type="entry name" value="5-FTHF_cyc-lig"/>
    <property type="match status" value="1"/>
</dbReference>
<evidence type="ECO:0000256" key="4">
    <source>
        <dbReference type="ARBA" id="ARBA00036539"/>
    </source>
</evidence>
<feature type="non-terminal residue" evidence="6">
    <location>
        <position position="1"/>
    </location>
</feature>
<dbReference type="GO" id="GO:0035999">
    <property type="term" value="P:tetrahydrofolate interconversion"/>
    <property type="evidence" value="ECO:0007669"/>
    <property type="project" value="TreeGrafter"/>
</dbReference>
<comment type="similarity">
    <text evidence="1">Belongs to the 5-formyltetrahydrofolate cyclo-ligase family.</text>
</comment>
<dbReference type="InterPro" id="IPR002698">
    <property type="entry name" value="FTHF_cligase"/>
</dbReference>
<keyword evidence="3" id="KW-0067">ATP-binding</keyword>
<evidence type="ECO:0000256" key="2">
    <source>
        <dbReference type="ARBA" id="ARBA00022741"/>
    </source>
</evidence>
<dbReference type="InterPro" id="IPR024185">
    <property type="entry name" value="FTHF_cligase-like_sf"/>
</dbReference>
<reference evidence="7" key="1">
    <citation type="submission" date="2015-05" db="EMBL/GenBank/DDBJ databases">
        <authorList>
            <person name="Fogelqvist Johan"/>
        </authorList>
    </citation>
    <scope>NUCLEOTIDE SEQUENCE [LARGE SCALE GENOMIC DNA]</scope>
</reference>
<dbReference type="PANTHER" id="PTHR23407:SF1">
    <property type="entry name" value="5-FORMYLTETRAHYDROFOLATE CYCLO-LIGASE"/>
    <property type="match status" value="1"/>
</dbReference>
<dbReference type="GO" id="GO:0005524">
    <property type="term" value="F:ATP binding"/>
    <property type="evidence" value="ECO:0007669"/>
    <property type="project" value="UniProtKB-KW"/>
</dbReference>
<dbReference type="AlphaFoldDB" id="A0A0G4MDS9"/>
<dbReference type="Proteomes" id="UP000045706">
    <property type="component" value="Unassembled WGS sequence"/>
</dbReference>
<gene>
    <name evidence="6" type="ORF">BN1723_014614</name>
</gene>
<evidence type="ECO:0000313" key="6">
    <source>
        <dbReference type="EMBL" id="CRK32392.1"/>
    </source>
</evidence>
<dbReference type="GO" id="GO:0030272">
    <property type="term" value="F:5-formyltetrahydrofolate cyclo-ligase activity"/>
    <property type="evidence" value="ECO:0007669"/>
    <property type="project" value="UniProtKB-EC"/>
</dbReference>
<dbReference type="GO" id="GO:0009396">
    <property type="term" value="P:folic acid-containing compound biosynthetic process"/>
    <property type="evidence" value="ECO:0007669"/>
    <property type="project" value="TreeGrafter"/>
</dbReference>
<sequence>VWYYLTASPRARAGAMSSSLSVAKKQLRTLMKSKLADITQESVSLQSRSVFESLKTFSPYLNAERVSIFLSMPSGEIQTDAIVRHALSSGKQVFIPYLHKSPLGENDAPSRVMDMVRLRDLQDYESMQPDKWGIPSIDPTTIKDRQRILGGPDAHQSESTTLDMILMPGVAFDLDSETSQIRRLGHGRGFYDFFLQRYWAKTALLRSGQPHAVQLYGLALSEQFVSPHSGGPVPVGQYDKNLHGLVLGNGEIKTSSDSPDTSILHRR</sequence>